<keyword evidence="17" id="KW-0843">Virulence</keyword>
<comment type="catalytic activity">
    <reaction evidence="1">
        <text>ATP + protein L-histidine = ADP + protein N-phospho-L-histidine.</text>
        <dbReference type="EC" id="2.7.13.3"/>
    </reaction>
</comment>
<dbReference type="Pfam" id="PF02518">
    <property type="entry name" value="HATPase_c"/>
    <property type="match status" value="1"/>
</dbReference>
<dbReference type="InterPro" id="IPR003661">
    <property type="entry name" value="HisK_dim/P_dom"/>
</dbReference>
<evidence type="ECO:0000256" key="20">
    <source>
        <dbReference type="ARBA" id="ARBA00041776"/>
    </source>
</evidence>
<evidence type="ECO:0000256" key="13">
    <source>
        <dbReference type="ARBA" id="ARBA00022842"/>
    </source>
</evidence>
<evidence type="ECO:0000256" key="9">
    <source>
        <dbReference type="ARBA" id="ARBA00022741"/>
    </source>
</evidence>
<keyword evidence="16" id="KW-0346">Stress response</keyword>
<dbReference type="SMART" id="SM00387">
    <property type="entry name" value="HATPase_c"/>
    <property type="match status" value="1"/>
</dbReference>
<evidence type="ECO:0000313" key="25">
    <source>
        <dbReference type="Proteomes" id="UP001196870"/>
    </source>
</evidence>
<evidence type="ECO:0000256" key="17">
    <source>
        <dbReference type="ARBA" id="ARBA00023026"/>
    </source>
</evidence>
<evidence type="ECO:0000256" key="4">
    <source>
        <dbReference type="ARBA" id="ARBA00004651"/>
    </source>
</evidence>
<feature type="transmembrane region" description="Helical" evidence="21">
    <location>
        <begin position="12"/>
        <end position="34"/>
    </location>
</feature>
<evidence type="ECO:0000256" key="14">
    <source>
        <dbReference type="ARBA" id="ARBA00022912"/>
    </source>
</evidence>
<keyword evidence="11" id="KW-0378">Hydrolase</keyword>
<dbReference type="InterPro" id="IPR003594">
    <property type="entry name" value="HATPase_dom"/>
</dbReference>
<dbReference type="EMBL" id="JAAGBB010000005">
    <property type="protein sequence ID" value="MBR0663925.1"/>
    <property type="molecule type" value="Genomic_DNA"/>
</dbReference>
<feature type="domain" description="Histidine kinase" evidence="22">
    <location>
        <begin position="243"/>
        <end position="438"/>
    </location>
</feature>
<keyword evidence="9" id="KW-0547">Nucleotide-binding</keyword>
<evidence type="ECO:0000256" key="2">
    <source>
        <dbReference type="ARBA" id="ARBA00001936"/>
    </source>
</evidence>
<keyword evidence="10 24" id="KW-0418">Kinase</keyword>
<evidence type="ECO:0000256" key="6">
    <source>
        <dbReference type="ARBA" id="ARBA00022475"/>
    </source>
</evidence>
<organism evidence="24 25">
    <name type="scientific">Plastoroseomonas hellenica</name>
    <dbReference type="NCBI Taxonomy" id="2687306"/>
    <lineage>
        <taxon>Bacteria</taxon>
        <taxon>Pseudomonadati</taxon>
        <taxon>Pseudomonadota</taxon>
        <taxon>Alphaproteobacteria</taxon>
        <taxon>Acetobacterales</taxon>
        <taxon>Acetobacteraceae</taxon>
        <taxon>Plastoroseomonas</taxon>
    </lineage>
</organism>
<comment type="caution">
    <text evidence="24">The sequence shown here is derived from an EMBL/GenBank/DDBJ whole genome shotgun (WGS) entry which is preliminary data.</text>
</comment>
<evidence type="ECO:0000256" key="15">
    <source>
        <dbReference type="ARBA" id="ARBA00023012"/>
    </source>
</evidence>
<keyword evidence="12" id="KW-0067">ATP-binding</keyword>
<evidence type="ECO:0000256" key="18">
    <source>
        <dbReference type="ARBA" id="ARBA00023211"/>
    </source>
</evidence>
<keyword evidence="15" id="KW-0902">Two-component regulatory system</keyword>
<reference evidence="25" key="1">
    <citation type="journal article" date="2021" name="Syst. Appl. Microbiol.">
        <title>Roseomonas hellenica sp. nov., isolated from roots of wild-growing Alkanna tinctoria.</title>
        <authorList>
            <person name="Rat A."/>
            <person name="Naranjo H.D."/>
            <person name="Lebbe L."/>
            <person name="Cnockaert M."/>
            <person name="Krigas N."/>
            <person name="Grigoriadou K."/>
            <person name="Maloupa E."/>
            <person name="Willems A."/>
        </authorList>
    </citation>
    <scope>NUCLEOTIDE SEQUENCE [LARGE SCALE GENOMIC DNA]</scope>
    <source>
        <strain evidence="25">LMG 31523</strain>
    </source>
</reference>
<dbReference type="Pfam" id="PF00512">
    <property type="entry name" value="HisKA"/>
    <property type="match status" value="1"/>
</dbReference>
<name>A0ABS5EUG1_9PROT</name>
<evidence type="ECO:0000256" key="19">
    <source>
        <dbReference type="ARBA" id="ARBA00040454"/>
    </source>
</evidence>
<keyword evidence="21" id="KW-0472">Membrane</keyword>
<comment type="cofactor">
    <cofactor evidence="3">
        <name>Mg(2+)</name>
        <dbReference type="ChEBI" id="CHEBI:18420"/>
    </cofactor>
</comment>
<dbReference type="SUPFAM" id="SSF47384">
    <property type="entry name" value="Homodimeric domain of signal transducing histidine kinase"/>
    <property type="match status" value="1"/>
</dbReference>
<evidence type="ECO:0000256" key="11">
    <source>
        <dbReference type="ARBA" id="ARBA00022801"/>
    </source>
</evidence>
<keyword evidence="13" id="KW-0460">Magnesium</keyword>
<keyword evidence="14" id="KW-0904">Protein phosphatase</keyword>
<dbReference type="InterPro" id="IPR004358">
    <property type="entry name" value="Sig_transdc_His_kin-like_C"/>
</dbReference>
<evidence type="ECO:0000256" key="3">
    <source>
        <dbReference type="ARBA" id="ARBA00001946"/>
    </source>
</evidence>
<dbReference type="InterPro" id="IPR036097">
    <property type="entry name" value="HisK_dim/P_sf"/>
</dbReference>
<gene>
    <name evidence="24" type="ORF">GXW71_06095</name>
</gene>
<evidence type="ECO:0000256" key="5">
    <source>
        <dbReference type="ARBA" id="ARBA00012438"/>
    </source>
</evidence>
<keyword evidence="6" id="KW-1003">Cell membrane</keyword>
<dbReference type="InterPro" id="IPR003660">
    <property type="entry name" value="HAMP_dom"/>
</dbReference>
<dbReference type="RefSeq" id="WP_211851515.1">
    <property type="nucleotide sequence ID" value="NZ_JAAGBB010000005.1"/>
</dbReference>
<keyword evidence="21" id="KW-0812">Transmembrane</keyword>
<feature type="domain" description="HAMP" evidence="23">
    <location>
        <begin position="175"/>
        <end position="228"/>
    </location>
</feature>
<dbReference type="EC" id="2.7.13.3" evidence="5"/>
<evidence type="ECO:0000313" key="24">
    <source>
        <dbReference type="EMBL" id="MBR0663925.1"/>
    </source>
</evidence>
<dbReference type="PROSITE" id="PS50885">
    <property type="entry name" value="HAMP"/>
    <property type="match status" value="1"/>
</dbReference>
<dbReference type="SUPFAM" id="SSF55874">
    <property type="entry name" value="ATPase domain of HSP90 chaperone/DNA topoisomerase II/histidine kinase"/>
    <property type="match status" value="1"/>
</dbReference>
<keyword evidence="25" id="KW-1185">Reference proteome</keyword>
<dbReference type="PANTHER" id="PTHR44936">
    <property type="entry name" value="SENSOR PROTEIN CREC"/>
    <property type="match status" value="1"/>
</dbReference>
<dbReference type="Gene3D" id="1.10.287.130">
    <property type="match status" value="1"/>
</dbReference>
<evidence type="ECO:0000259" key="23">
    <source>
        <dbReference type="PROSITE" id="PS50885"/>
    </source>
</evidence>
<dbReference type="SMART" id="SM00388">
    <property type="entry name" value="HisKA"/>
    <property type="match status" value="1"/>
</dbReference>
<evidence type="ECO:0000256" key="7">
    <source>
        <dbReference type="ARBA" id="ARBA00022553"/>
    </source>
</evidence>
<sequence length="438" mass="47615">MASRNPSLARRLILGLVAFQALIGLLAILSEPLISSSLPLRSWLATERAGQLIAASISRDDAGSLVFSASPELSAYMAEVPEFWFLGTDGRTFVRGGRQRAPINRFIMAMVPEEDWGTTLDLNTRGGRVGVLLGGQRSDLADGAWAWLSDRLRRWLLVLAAGAACTTVLTVGLVRLLLRPVHGAAQAARQLQPGRVGPALPEAAVPEELLPLVRATNDAFSRLEHEHEQQRRLHEQQRRFIANAAHELRTPIAILSIRMEELQESVTKQRLRQDVDRLAMLANQLLDLERLQQAEAAKFRPVDLVALAHDAVAEMGPLAIERGSNLSFQTARRCWEVAGDEMALRGVFLNLLGNALAHGGAGVQVALNIGADDTIEVADHGIGVPAEAQERVFEAFQRAGGGTGTGLGLYIVREVLAAHGARIELRDGRPGAVFRIRF</sequence>
<keyword evidence="21" id="KW-1133">Transmembrane helix</keyword>
<feature type="transmembrane region" description="Helical" evidence="21">
    <location>
        <begin position="155"/>
        <end position="178"/>
    </location>
</feature>
<evidence type="ECO:0000256" key="10">
    <source>
        <dbReference type="ARBA" id="ARBA00022777"/>
    </source>
</evidence>
<dbReference type="InterPro" id="IPR036890">
    <property type="entry name" value="HATPase_C_sf"/>
</dbReference>
<evidence type="ECO:0000256" key="8">
    <source>
        <dbReference type="ARBA" id="ARBA00022679"/>
    </source>
</evidence>
<keyword evidence="8" id="KW-0808">Transferase</keyword>
<dbReference type="InterPro" id="IPR005467">
    <property type="entry name" value="His_kinase_dom"/>
</dbReference>
<keyword evidence="7" id="KW-0597">Phosphoprotein</keyword>
<proteinExistence type="predicted"/>
<evidence type="ECO:0000256" key="1">
    <source>
        <dbReference type="ARBA" id="ARBA00000085"/>
    </source>
</evidence>
<dbReference type="Gene3D" id="3.30.565.10">
    <property type="entry name" value="Histidine kinase-like ATPase, C-terminal domain"/>
    <property type="match status" value="1"/>
</dbReference>
<evidence type="ECO:0000256" key="12">
    <source>
        <dbReference type="ARBA" id="ARBA00022840"/>
    </source>
</evidence>
<dbReference type="PANTHER" id="PTHR44936:SF9">
    <property type="entry name" value="SENSOR PROTEIN CREC"/>
    <property type="match status" value="1"/>
</dbReference>
<comment type="subcellular location">
    <subcellularLocation>
        <location evidence="4">Cell membrane</location>
        <topology evidence="4">Multi-pass membrane protein</topology>
    </subcellularLocation>
</comment>
<evidence type="ECO:0000256" key="16">
    <source>
        <dbReference type="ARBA" id="ARBA00023016"/>
    </source>
</evidence>
<comment type="cofactor">
    <cofactor evidence="2">
        <name>Mn(2+)</name>
        <dbReference type="ChEBI" id="CHEBI:29035"/>
    </cofactor>
</comment>
<evidence type="ECO:0000256" key="21">
    <source>
        <dbReference type="SAM" id="Phobius"/>
    </source>
</evidence>
<dbReference type="InterPro" id="IPR050980">
    <property type="entry name" value="2C_sensor_his_kinase"/>
</dbReference>
<dbReference type="CDD" id="cd00082">
    <property type="entry name" value="HisKA"/>
    <property type="match status" value="1"/>
</dbReference>
<dbReference type="PROSITE" id="PS50109">
    <property type="entry name" value="HIS_KIN"/>
    <property type="match status" value="1"/>
</dbReference>
<protein>
    <recommendedName>
        <fullName evidence="19">Signal transduction histidine-protein kinase/phosphatase MprB</fullName>
        <ecNumber evidence="5">2.7.13.3</ecNumber>
    </recommendedName>
    <alternativeName>
        <fullName evidence="20">Mycobacterial persistence regulator B</fullName>
    </alternativeName>
</protein>
<dbReference type="Proteomes" id="UP001196870">
    <property type="component" value="Unassembled WGS sequence"/>
</dbReference>
<evidence type="ECO:0000259" key="22">
    <source>
        <dbReference type="PROSITE" id="PS50109"/>
    </source>
</evidence>
<keyword evidence="18" id="KW-0464">Manganese</keyword>
<accession>A0ABS5EUG1</accession>
<dbReference type="GO" id="GO:0016301">
    <property type="term" value="F:kinase activity"/>
    <property type="evidence" value="ECO:0007669"/>
    <property type="project" value="UniProtKB-KW"/>
</dbReference>
<dbReference type="PRINTS" id="PR00344">
    <property type="entry name" value="BCTRLSENSOR"/>
</dbReference>